<dbReference type="InterPro" id="IPR029063">
    <property type="entry name" value="SAM-dependent_MTases_sf"/>
</dbReference>
<dbReference type="Gene3D" id="3.40.50.2000">
    <property type="entry name" value="Glycogen Phosphorylase B"/>
    <property type="match status" value="2"/>
</dbReference>
<gene>
    <name evidence="4" type="ORF">RradSPS_2119</name>
    <name evidence="5" type="ORF">SIL72_12320</name>
</gene>
<evidence type="ECO:0000259" key="3">
    <source>
        <dbReference type="Pfam" id="PF13649"/>
    </source>
</evidence>
<dbReference type="PANTHER" id="PTHR46401">
    <property type="entry name" value="GLYCOSYLTRANSFERASE WBBK-RELATED"/>
    <property type="match status" value="1"/>
</dbReference>
<name>A0A023X4K1_RUBRA</name>
<proteinExistence type="predicted"/>
<dbReference type="InterPro" id="IPR041698">
    <property type="entry name" value="Methyltransf_25"/>
</dbReference>
<dbReference type="HOGENOM" id="CLU_426333_0_0_11"/>
<dbReference type="eggNOG" id="COG0438">
    <property type="taxonomic scope" value="Bacteria"/>
</dbReference>
<feature type="domain" description="Glycosyl transferase family 1" evidence="2">
    <location>
        <begin position="161"/>
        <end position="322"/>
    </location>
</feature>
<dbReference type="PATRIC" id="fig|42256.3.peg.2158"/>
<dbReference type="EMBL" id="JAWXXX010000001">
    <property type="protein sequence ID" value="MDX5894805.1"/>
    <property type="molecule type" value="Genomic_DNA"/>
</dbReference>
<dbReference type="Gene3D" id="3.40.50.150">
    <property type="entry name" value="Vaccinia Virus protein VP39"/>
    <property type="match status" value="1"/>
</dbReference>
<dbReference type="Pfam" id="PF13649">
    <property type="entry name" value="Methyltransf_25"/>
    <property type="match status" value="1"/>
</dbReference>
<dbReference type="InterPro" id="IPR001296">
    <property type="entry name" value="Glyco_trans_1"/>
</dbReference>
<dbReference type="STRING" id="42256.RradSPS_2119"/>
<sequence length="642" mass="68748">MRVAFVTVGDTSRLTGGHLYNARLLRGLRELGHRVEPVVGAGDGFEEQRLAAGGFRLDPRGFDVVVVDALARVVCAPHLGAWRETVPVVALVHELPGLAAPENAARERPYEDALLEGGPGAGPVVTVSEANRRALLARGVAPERVLVVPPGFDRLEMAGRRREAPRSGPALALCVAQWTPRKGILDLVRAWRIADTGDARLRFVGETRADGEYARRILREIGSDGSVEVAGCITDADLARAYAEADLFVLPSRFEGYGIVFAEALASGLPVLARRVGPLPELLGDEAALLVPESAGPETIAAGISTLLCDGALRKRMSEAALRRAADLPRWSETVAAFERALAGAAGGFSGGALPEPTERNRRSWNAAVGAHESHRPNLAAYLAAGGSTLFPEELGLLGEVHGKRLVHLMCNTGGDTLSLAALGAEATGVDLSDRAVERARELSESSGIEARFERGEVYAWLREAAVAGRRFDLALASYGVVCWLYDLGLWARGVRDVLAEGGALALVDFHPVSMVFDREWRVAESYYAGGEPLDLPEGVGDYVGESGGGLVASGFAEGVREFSNPESCTLYRWGLGEVVSALAEAGFTVERLEEYPYANGERHFLRMREGEGRRMYPPEGMPSLPLMYGVRAAKTRERPSG</sequence>
<dbReference type="SUPFAM" id="SSF53756">
    <property type="entry name" value="UDP-Glycosyltransferase/glycogen phosphorylase"/>
    <property type="match status" value="1"/>
</dbReference>
<dbReference type="KEGG" id="rrd:RradSPS_2119"/>
<dbReference type="EC" id="2.4.-.-" evidence="5"/>
<reference evidence="5" key="2">
    <citation type="submission" date="2023-11" db="EMBL/GenBank/DDBJ databases">
        <title>MicrobeMod: A computational toolkit for identifying prokaryotic methylation and restriction-modification with nanopore sequencing.</title>
        <authorList>
            <person name="Crits-Christoph A."/>
            <person name="Kang S.C."/>
            <person name="Lee H."/>
            <person name="Ostrov N."/>
        </authorList>
    </citation>
    <scope>NUCLEOTIDE SEQUENCE</scope>
    <source>
        <strain evidence="5">ATCC 51242</strain>
    </source>
</reference>
<dbReference type="OrthoDB" id="8385759at2"/>
<dbReference type="PANTHER" id="PTHR46401:SF2">
    <property type="entry name" value="GLYCOSYLTRANSFERASE WBBK-RELATED"/>
    <property type="match status" value="1"/>
</dbReference>
<reference evidence="4 6" key="1">
    <citation type="submission" date="2014-03" db="EMBL/GenBank/DDBJ databases">
        <title>Complete genome sequence of the Radio-Resistant Rubrobacter radiotolerans RSPS-4.</title>
        <authorList>
            <person name="Egas C.C."/>
            <person name="Barroso C.C."/>
            <person name="Froufe H.J.C."/>
            <person name="Pacheco J.J."/>
            <person name="Albuquerque L.L."/>
            <person name="da Costa M.M.S."/>
        </authorList>
    </citation>
    <scope>NUCLEOTIDE SEQUENCE [LARGE SCALE GENOMIC DNA]</scope>
    <source>
        <strain evidence="4 6">RSPS-4</strain>
    </source>
</reference>
<keyword evidence="1 4" id="KW-0808">Transferase</keyword>
<evidence type="ECO:0000256" key="1">
    <source>
        <dbReference type="ARBA" id="ARBA00022679"/>
    </source>
</evidence>
<dbReference type="EMBL" id="CP007514">
    <property type="protein sequence ID" value="AHY47402.1"/>
    <property type="molecule type" value="Genomic_DNA"/>
</dbReference>
<evidence type="ECO:0000259" key="2">
    <source>
        <dbReference type="Pfam" id="PF00534"/>
    </source>
</evidence>
<dbReference type="SUPFAM" id="SSF53335">
    <property type="entry name" value="S-adenosyl-L-methionine-dependent methyltransferases"/>
    <property type="match status" value="1"/>
</dbReference>
<evidence type="ECO:0000313" key="6">
    <source>
        <dbReference type="Proteomes" id="UP000025229"/>
    </source>
</evidence>
<accession>A0A023X4K1</accession>
<dbReference type="Pfam" id="PF00534">
    <property type="entry name" value="Glycos_transf_1"/>
    <property type="match status" value="1"/>
</dbReference>
<dbReference type="CDD" id="cd03801">
    <property type="entry name" value="GT4_PimA-like"/>
    <property type="match status" value="1"/>
</dbReference>
<keyword evidence="6" id="KW-1185">Reference proteome</keyword>
<organism evidence="4 6">
    <name type="scientific">Rubrobacter radiotolerans</name>
    <name type="common">Arthrobacter radiotolerans</name>
    <dbReference type="NCBI Taxonomy" id="42256"/>
    <lineage>
        <taxon>Bacteria</taxon>
        <taxon>Bacillati</taxon>
        <taxon>Actinomycetota</taxon>
        <taxon>Rubrobacteria</taxon>
        <taxon>Rubrobacterales</taxon>
        <taxon>Rubrobacteraceae</taxon>
        <taxon>Rubrobacter</taxon>
    </lineage>
</organism>
<dbReference type="RefSeq" id="WP_084263915.1">
    <property type="nucleotide sequence ID" value="NZ_CP007514.1"/>
</dbReference>
<dbReference type="Proteomes" id="UP001281130">
    <property type="component" value="Unassembled WGS sequence"/>
</dbReference>
<protein>
    <submittedName>
        <fullName evidence="4">Glycosyl transferases group 1</fullName>
    </submittedName>
    <submittedName>
        <fullName evidence="5">Glycosyltransferase</fullName>
        <ecNumber evidence="5">2.4.-.-</ecNumber>
    </submittedName>
</protein>
<dbReference type="AlphaFoldDB" id="A0A023X4K1"/>
<dbReference type="eggNOG" id="COG0500">
    <property type="taxonomic scope" value="Bacteria"/>
</dbReference>
<dbReference type="GO" id="GO:0016757">
    <property type="term" value="F:glycosyltransferase activity"/>
    <property type="evidence" value="ECO:0007669"/>
    <property type="project" value="UniProtKB-KW"/>
</dbReference>
<feature type="domain" description="Methyltransferase" evidence="3">
    <location>
        <begin position="409"/>
        <end position="503"/>
    </location>
</feature>
<keyword evidence="5" id="KW-0328">Glycosyltransferase</keyword>
<dbReference type="GO" id="GO:0009103">
    <property type="term" value="P:lipopolysaccharide biosynthetic process"/>
    <property type="evidence" value="ECO:0007669"/>
    <property type="project" value="TreeGrafter"/>
</dbReference>
<evidence type="ECO:0000313" key="4">
    <source>
        <dbReference type="EMBL" id="AHY47402.1"/>
    </source>
</evidence>
<dbReference type="Proteomes" id="UP000025229">
    <property type="component" value="Chromosome"/>
</dbReference>
<evidence type="ECO:0000313" key="5">
    <source>
        <dbReference type="EMBL" id="MDX5894805.1"/>
    </source>
</evidence>
<dbReference type="CDD" id="cd02440">
    <property type="entry name" value="AdoMet_MTases"/>
    <property type="match status" value="1"/>
</dbReference>